<dbReference type="Proteomes" id="UP000183469">
    <property type="component" value="Unassembled WGS sequence"/>
</dbReference>
<gene>
    <name evidence="1" type="ORF">SAMN05660648_00087</name>
</gene>
<protein>
    <submittedName>
        <fullName evidence="1">Diaminopimelate epimerase</fullName>
    </submittedName>
</protein>
<proteinExistence type="predicted"/>
<evidence type="ECO:0000313" key="2">
    <source>
        <dbReference type="Proteomes" id="UP000183469"/>
    </source>
</evidence>
<dbReference type="EMBL" id="FNQG01000002">
    <property type="protein sequence ID" value="SDZ72900.1"/>
    <property type="molecule type" value="Genomic_DNA"/>
</dbReference>
<sequence length="268" mass="29156">MKYSYQIYSPSGNDTALVLPLEQDAQKRRLVARQIMKLHPQVEQVGFLSSKKPQLLMAGGEFCGNALRAAASFYLADRAGELKMEVSGTGGHALKAGRTLSGEVYAQMLGPHRIHELVEAREDFFLVRLPGIVQVIMPCHKKQVQGLSPSNIKEQAVRILQVLDLMQEPAAGVIFVTKDKGRRRIVPCIRVAAVDTMICESACGSGTVAAGLAVSFLTGKNVDIPIGQPSGQIIRAQIWRKGEMVTEGRISGQVSTDDRRYSLNIGKG</sequence>
<dbReference type="AlphaFoldDB" id="A0A1H3VDU6"/>
<name>A0A1H3VDU6_SELRU</name>
<dbReference type="RefSeq" id="WP_074670148.1">
    <property type="nucleotide sequence ID" value="NZ_FNQG01000002.1"/>
</dbReference>
<dbReference type="OrthoDB" id="9813391at2"/>
<dbReference type="Pfam" id="PF26317">
    <property type="entry name" value="CntK_N"/>
    <property type="match status" value="1"/>
</dbReference>
<evidence type="ECO:0000313" key="1">
    <source>
        <dbReference type="EMBL" id="SDZ72900.1"/>
    </source>
</evidence>
<dbReference type="InterPro" id="IPR058944">
    <property type="entry name" value="CntK-like"/>
</dbReference>
<reference evidence="1 2" key="1">
    <citation type="submission" date="2016-10" db="EMBL/GenBank/DDBJ databases">
        <authorList>
            <person name="de Groot N.N."/>
        </authorList>
    </citation>
    <scope>NUCLEOTIDE SEQUENCE [LARGE SCALE GENOMIC DNA]</scope>
    <source>
        <strain evidence="1 2">DSM 2872</strain>
    </source>
</reference>
<accession>A0A1H3VDU6</accession>
<organism evidence="1 2">
    <name type="scientific">Selenomonas ruminantium</name>
    <dbReference type="NCBI Taxonomy" id="971"/>
    <lineage>
        <taxon>Bacteria</taxon>
        <taxon>Bacillati</taxon>
        <taxon>Bacillota</taxon>
        <taxon>Negativicutes</taxon>
        <taxon>Selenomonadales</taxon>
        <taxon>Selenomonadaceae</taxon>
        <taxon>Selenomonas</taxon>
    </lineage>
</organism>